<dbReference type="AlphaFoldDB" id="A0A4V0NF76"/>
<protein>
    <submittedName>
        <fullName evidence="2">Uncharacterized protein</fullName>
    </submittedName>
</protein>
<evidence type="ECO:0000256" key="1">
    <source>
        <dbReference type="SAM" id="Phobius"/>
    </source>
</evidence>
<feature type="transmembrane region" description="Helical" evidence="1">
    <location>
        <begin position="48"/>
        <end position="66"/>
    </location>
</feature>
<gene>
    <name evidence="2" type="ORF">SOCE836_007830</name>
</gene>
<reference evidence="2 3" key="1">
    <citation type="submission" date="2015-09" db="EMBL/GenBank/DDBJ databases">
        <title>Sorangium comparison.</title>
        <authorList>
            <person name="Zaburannyi N."/>
            <person name="Bunk B."/>
            <person name="Overmann J."/>
            <person name="Mueller R."/>
        </authorList>
    </citation>
    <scope>NUCLEOTIDE SEQUENCE [LARGE SCALE GENOMIC DNA]</scope>
    <source>
        <strain evidence="2 3">So ce836</strain>
    </source>
</reference>
<accession>A0A4V0NF76</accession>
<evidence type="ECO:0000313" key="2">
    <source>
        <dbReference type="EMBL" id="AUX28702.1"/>
    </source>
</evidence>
<feature type="transmembrane region" description="Helical" evidence="1">
    <location>
        <begin position="73"/>
        <end position="93"/>
    </location>
</feature>
<keyword evidence="1" id="KW-1133">Transmembrane helix</keyword>
<organism evidence="2 3">
    <name type="scientific">Sorangium cellulosum</name>
    <name type="common">Polyangium cellulosum</name>
    <dbReference type="NCBI Taxonomy" id="56"/>
    <lineage>
        <taxon>Bacteria</taxon>
        <taxon>Pseudomonadati</taxon>
        <taxon>Myxococcota</taxon>
        <taxon>Polyangia</taxon>
        <taxon>Polyangiales</taxon>
        <taxon>Polyangiaceae</taxon>
        <taxon>Sorangium</taxon>
    </lineage>
</organism>
<sequence>MSVAGPPGWISARVELQRRASQIVPWVGIAVHLVIGPAYAFAGLLAPPWAVATLWGIWIALLVMAIRARRSRPWLAAATPLISAALWLGLLTLGERLLGWTA</sequence>
<dbReference type="EMBL" id="CP012672">
    <property type="protein sequence ID" value="AUX28702.1"/>
    <property type="molecule type" value="Genomic_DNA"/>
</dbReference>
<name>A0A4V0NF76_SORCE</name>
<dbReference type="Proteomes" id="UP000295497">
    <property type="component" value="Chromosome"/>
</dbReference>
<keyword evidence="1" id="KW-0812">Transmembrane</keyword>
<evidence type="ECO:0000313" key="3">
    <source>
        <dbReference type="Proteomes" id="UP000295497"/>
    </source>
</evidence>
<keyword evidence="1" id="KW-0472">Membrane</keyword>
<feature type="transmembrane region" description="Helical" evidence="1">
    <location>
        <begin position="23"/>
        <end position="42"/>
    </location>
</feature>
<proteinExistence type="predicted"/>